<name>A0A075GB66_9EURY</name>
<keyword evidence="1" id="KW-0732">Signal</keyword>
<keyword evidence="4" id="KW-0472">Membrane</keyword>
<dbReference type="InterPro" id="IPR003367">
    <property type="entry name" value="Thrombospondin_3-like_rpt"/>
</dbReference>
<feature type="transmembrane region" description="Helical" evidence="4">
    <location>
        <begin position="715"/>
        <end position="733"/>
    </location>
</feature>
<dbReference type="InterPro" id="IPR001087">
    <property type="entry name" value="GDSL"/>
</dbReference>
<keyword evidence="4 5" id="KW-0812">Transmembrane</keyword>
<dbReference type="InterPro" id="IPR028974">
    <property type="entry name" value="TSP_type-3_rpt"/>
</dbReference>
<sequence length="783" mass="85481">MFSDNGTGFPTENGSISFSKAAFEIWNGSYEYTLNVSLWSQNHTQFLDSDEVKFIIFQTVIAPTHSDLLVFGDSLSDMGNSKATYGTPESPPYYNGRFSTGQMWNEHVALGMGLSISPGSGSNPGSNRAFGGAEAGDGSNFFVIPNLGKQVEDYTNNYWIGPNEKVAVWGGGNNFLNSGETDTQKVVNYLVDHVNVLASNGASDVIVLNMPPLEKTPTYSGETNSDKQALHNRMIDFNAKLDTAMVARENALNISIQLIDIFQMFETIYWNSSFYGFSNVTHAACHHDGFTCDSNDYIEPTVDEFIFFDKIHPTGTTHLLLGLYVNEQIGTPDTDGDGIEDSLDNCALTPIGDAVNHFGCRLVDLDSDDDGVNDLIDQCPGTTLNATVDENGCSDYQKDSDGDGVNDAEDICANTSPIGIAVDDYGCADYQKDTDDDGVTDDGDSCPNTDDNWSVNTVGCAENQIDSDWDGVMNHLDTCPNTESGVEVNQTGCSLSQIDSDNDGVSDLIDQCPNTPIETTVDGVGCALSQLDSDNDGVNDLIDICDLTPSDEIADLEGCSPSQRDSDNDGRNDALDECPFSFGSIRGCPTMSVEIDVTHWPNSYDDSAIMRVNFSCESNCLFTTIILSEKLENQSSREFDLTIEPHEGEFDAVIRIEHLSSWAEKQVTFHWPEPPIQVEEPGDTIDDNTSSDSLDDGNENTIETESWQSSTTVDYLLSILIIIGITLTIGSILRNSRTGSGLSQKLMWQDPTTISTREVERELRKNPNLIPNDIDSELTDEPK</sequence>
<dbReference type="SUPFAM" id="SSF52266">
    <property type="entry name" value="SGNH hydrolase"/>
    <property type="match status" value="1"/>
</dbReference>
<evidence type="ECO:0000313" key="5">
    <source>
        <dbReference type="EMBL" id="AIF00889.1"/>
    </source>
</evidence>
<protein>
    <submittedName>
        <fullName evidence="5">Putative transmembrane protein</fullName>
    </submittedName>
</protein>
<dbReference type="SUPFAM" id="SSF103647">
    <property type="entry name" value="TSP type-3 repeat"/>
    <property type="match status" value="3"/>
</dbReference>
<evidence type="ECO:0000256" key="3">
    <source>
        <dbReference type="SAM" id="MobiDB-lite"/>
    </source>
</evidence>
<accession>A0A075GB66</accession>
<evidence type="ECO:0000256" key="1">
    <source>
        <dbReference type="ARBA" id="ARBA00022729"/>
    </source>
</evidence>
<dbReference type="GO" id="GO:0005509">
    <property type="term" value="F:calcium ion binding"/>
    <property type="evidence" value="ECO:0007669"/>
    <property type="project" value="InterPro"/>
</dbReference>
<evidence type="ECO:0000256" key="2">
    <source>
        <dbReference type="ARBA" id="ARBA00022801"/>
    </source>
</evidence>
<dbReference type="EMBL" id="KF900605">
    <property type="protein sequence ID" value="AIF00889.1"/>
    <property type="molecule type" value="Genomic_DNA"/>
</dbReference>
<dbReference type="Pfam" id="PF02412">
    <property type="entry name" value="TSP_3"/>
    <property type="match status" value="4"/>
</dbReference>
<feature type="region of interest" description="Disordered" evidence="3">
    <location>
        <begin position="674"/>
        <end position="700"/>
    </location>
</feature>
<evidence type="ECO:0000256" key="4">
    <source>
        <dbReference type="SAM" id="Phobius"/>
    </source>
</evidence>
<dbReference type="PANTHER" id="PTHR45648">
    <property type="entry name" value="GDSL LIPASE/ACYLHYDROLASE FAMILY PROTEIN (AFU_ORTHOLOGUE AFUA_4G14700)"/>
    <property type="match status" value="1"/>
</dbReference>
<dbReference type="GO" id="GO:0007155">
    <property type="term" value="P:cell adhesion"/>
    <property type="evidence" value="ECO:0007669"/>
    <property type="project" value="InterPro"/>
</dbReference>
<dbReference type="CDD" id="cd01846">
    <property type="entry name" value="fatty_acyltransferase_like"/>
    <property type="match status" value="1"/>
</dbReference>
<keyword evidence="4" id="KW-1133">Transmembrane helix</keyword>
<reference evidence="5" key="1">
    <citation type="journal article" date="2014" name="Genome Biol. Evol.">
        <title>Pangenome evidence for extensive interdomain horizontal transfer affecting lineage core and shell genes in uncultured planktonic thaumarchaeota and euryarchaeota.</title>
        <authorList>
            <person name="Deschamps P."/>
            <person name="Zivanovic Y."/>
            <person name="Moreira D."/>
            <person name="Rodriguez-Valera F."/>
            <person name="Lopez-Garcia P."/>
        </authorList>
    </citation>
    <scope>NUCLEOTIDE SEQUENCE</scope>
</reference>
<dbReference type="AlphaFoldDB" id="A0A075GB66"/>
<dbReference type="InterPro" id="IPR051058">
    <property type="entry name" value="GDSL_Est/Lipase"/>
</dbReference>
<dbReference type="InterPro" id="IPR036514">
    <property type="entry name" value="SGNH_hydro_sf"/>
</dbReference>
<proteinExistence type="predicted"/>
<dbReference type="Gene3D" id="3.40.50.1110">
    <property type="entry name" value="SGNH hydrolase"/>
    <property type="match status" value="1"/>
</dbReference>
<keyword evidence="2" id="KW-0378">Hydrolase</keyword>
<dbReference type="PANTHER" id="PTHR45648:SF22">
    <property type="entry name" value="GDSL LIPASE_ACYLHYDROLASE FAMILY PROTEIN (AFU_ORTHOLOGUE AFUA_4G14700)"/>
    <property type="match status" value="1"/>
</dbReference>
<dbReference type="GO" id="GO:0016788">
    <property type="term" value="F:hydrolase activity, acting on ester bonds"/>
    <property type="evidence" value="ECO:0007669"/>
    <property type="project" value="InterPro"/>
</dbReference>
<dbReference type="Pfam" id="PF00657">
    <property type="entry name" value="Lipase_GDSL"/>
    <property type="match status" value="1"/>
</dbReference>
<organism evidence="5">
    <name type="scientific">uncultured marine group II/III euryarchaeote KM3_13_D07</name>
    <dbReference type="NCBI Taxonomy" id="1457872"/>
    <lineage>
        <taxon>Archaea</taxon>
        <taxon>Methanobacteriati</taxon>
        <taxon>Methanobacteriota</taxon>
        <taxon>environmental samples</taxon>
    </lineage>
</organism>
<dbReference type="Gene3D" id="4.10.1080.10">
    <property type="entry name" value="TSP type-3 repeat"/>
    <property type="match status" value="1"/>
</dbReference>